<dbReference type="EMBL" id="JABXBU010002230">
    <property type="protein sequence ID" value="KAF8768131.1"/>
    <property type="molecule type" value="Genomic_DNA"/>
</dbReference>
<keyword evidence="3" id="KW-1185">Reference proteome</keyword>
<reference evidence="2" key="2">
    <citation type="submission" date="2020-06" db="EMBL/GenBank/DDBJ databases">
        <authorList>
            <person name="Sheffer M."/>
        </authorList>
    </citation>
    <scope>NUCLEOTIDE SEQUENCE</scope>
</reference>
<gene>
    <name evidence="2" type="ORF">HNY73_020982</name>
</gene>
<evidence type="ECO:0000256" key="1">
    <source>
        <dbReference type="SAM" id="MobiDB-lite"/>
    </source>
</evidence>
<dbReference type="Proteomes" id="UP000807504">
    <property type="component" value="Unassembled WGS sequence"/>
</dbReference>
<name>A0A8T0ECG8_ARGBR</name>
<reference evidence="2" key="1">
    <citation type="journal article" date="2020" name="bioRxiv">
        <title>Chromosome-level reference genome of the European wasp spider Argiope bruennichi: a resource for studies on range expansion and evolutionary adaptation.</title>
        <authorList>
            <person name="Sheffer M.M."/>
            <person name="Hoppe A."/>
            <person name="Krehenwinkel H."/>
            <person name="Uhl G."/>
            <person name="Kuss A.W."/>
            <person name="Jensen L."/>
            <person name="Jensen C."/>
            <person name="Gillespie R.G."/>
            <person name="Hoff K.J."/>
            <person name="Prost S."/>
        </authorList>
    </citation>
    <scope>NUCLEOTIDE SEQUENCE</scope>
</reference>
<proteinExistence type="predicted"/>
<evidence type="ECO:0000313" key="3">
    <source>
        <dbReference type="Proteomes" id="UP000807504"/>
    </source>
</evidence>
<feature type="region of interest" description="Disordered" evidence="1">
    <location>
        <begin position="189"/>
        <end position="229"/>
    </location>
</feature>
<sequence length="229" mass="25120">MFGITEPYEKWMDKPLFNCPSDDRHAYMQLVHMKFFCCDNYEQLCYEHPSAQSCTVLPDASPWSLCINGSSITISGGEARRLVLAQTPMEGRSYASVTKSLKTSEVQTNPVIILSNDSDSDLISSPTKGKAATDLKKRRTVSRAQKALALKISKKGTSLKDLKSRRSVALEMGKAGLATKDLPTLFGNPSTSELLKIHPSDEEDDDLQMSCDQPATPLTGVDNSPPPTF</sequence>
<evidence type="ECO:0000313" key="2">
    <source>
        <dbReference type="EMBL" id="KAF8768131.1"/>
    </source>
</evidence>
<organism evidence="2 3">
    <name type="scientific">Argiope bruennichi</name>
    <name type="common">Wasp spider</name>
    <name type="synonym">Aranea bruennichi</name>
    <dbReference type="NCBI Taxonomy" id="94029"/>
    <lineage>
        <taxon>Eukaryota</taxon>
        <taxon>Metazoa</taxon>
        <taxon>Ecdysozoa</taxon>
        <taxon>Arthropoda</taxon>
        <taxon>Chelicerata</taxon>
        <taxon>Arachnida</taxon>
        <taxon>Araneae</taxon>
        <taxon>Araneomorphae</taxon>
        <taxon>Entelegynae</taxon>
        <taxon>Araneoidea</taxon>
        <taxon>Araneidae</taxon>
        <taxon>Argiope</taxon>
    </lineage>
</organism>
<dbReference type="AlphaFoldDB" id="A0A8T0ECG8"/>
<accession>A0A8T0ECG8</accession>
<comment type="caution">
    <text evidence="2">The sequence shown here is derived from an EMBL/GenBank/DDBJ whole genome shotgun (WGS) entry which is preliminary data.</text>
</comment>
<protein>
    <submittedName>
        <fullName evidence="2">Uncharacterized protein</fullName>
    </submittedName>
</protein>